<keyword evidence="1" id="KW-0805">Transcription regulation</keyword>
<dbReference type="InterPro" id="IPR028082">
    <property type="entry name" value="Peripla_BP_I"/>
</dbReference>
<gene>
    <name evidence="6" type="ORF">Aau02nite_42830</name>
</gene>
<name>A0A919SDU2_9ACTN</name>
<evidence type="ECO:0000259" key="4">
    <source>
        <dbReference type="PROSITE" id="PS50883"/>
    </source>
</evidence>
<proteinExistence type="predicted"/>
<dbReference type="PANTHER" id="PTHR44757:SF2">
    <property type="entry name" value="BIOFILM ARCHITECTURE MAINTENANCE PROTEIN MBAA"/>
    <property type="match status" value="1"/>
</dbReference>
<dbReference type="PROSITE" id="PS50887">
    <property type="entry name" value="GGDEF"/>
    <property type="match status" value="1"/>
</dbReference>
<dbReference type="Pfam" id="PF13377">
    <property type="entry name" value="Peripla_BP_3"/>
    <property type="match status" value="1"/>
</dbReference>
<dbReference type="RefSeq" id="WP_212990274.1">
    <property type="nucleotide sequence ID" value="NZ_BOQL01000032.1"/>
</dbReference>
<dbReference type="InterPro" id="IPR035919">
    <property type="entry name" value="EAL_sf"/>
</dbReference>
<dbReference type="CDD" id="cd01949">
    <property type="entry name" value="GGDEF"/>
    <property type="match status" value="1"/>
</dbReference>
<dbReference type="InterPro" id="IPR052155">
    <property type="entry name" value="Biofilm_reg_signaling"/>
</dbReference>
<dbReference type="CDD" id="cd01948">
    <property type="entry name" value="EAL"/>
    <property type="match status" value="1"/>
</dbReference>
<evidence type="ECO:0008006" key="8">
    <source>
        <dbReference type="Google" id="ProtNLM"/>
    </source>
</evidence>
<keyword evidence="3" id="KW-0804">Transcription</keyword>
<dbReference type="InterPro" id="IPR043128">
    <property type="entry name" value="Rev_trsase/Diguanyl_cyclase"/>
</dbReference>
<feature type="domain" description="EAL" evidence="4">
    <location>
        <begin position="760"/>
        <end position="1016"/>
    </location>
</feature>
<dbReference type="Gene3D" id="3.30.70.270">
    <property type="match status" value="1"/>
</dbReference>
<keyword evidence="7" id="KW-1185">Reference proteome</keyword>
<dbReference type="CDD" id="cd06267">
    <property type="entry name" value="PBP1_LacI_sugar_binding-like"/>
    <property type="match status" value="1"/>
</dbReference>
<dbReference type="SUPFAM" id="SSF53822">
    <property type="entry name" value="Periplasmic binding protein-like I"/>
    <property type="match status" value="1"/>
</dbReference>
<dbReference type="InterPro" id="IPR029787">
    <property type="entry name" value="Nucleotide_cyclase"/>
</dbReference>
<keyword evidence="2" id="KW-0238">DNA-binding</keyword>
<feature type="domain" description="GGDEF" evidence="5">
    <location>
        <begin position="618"/>
        <end position="751"/>
    </location>
</feature>
<reference evidence="6" key="1">
    <citation type="submission" date="2021-03" db="EMBL/GenBank/DDBJ databases">
        <title>Whole genome shotgun sequence of Actinoplanes auranticolor NBRC 12245.</title>
        <authorList>
            <person name="Komaki H."/>
            <person name="Tamura T."/>
        </authorList>
    </citation>
    <scope>NUCLEOTIDE SEQUENCE</scope>
    <source>
        <strain evidence="6">NBRC 12245</strain>
    </source>
</reference>
<evidence type="ECO:0000256" key="2">
    <source>
        <dbReference type="ARBA" id="ARBA00023125"/>
    </source>
</evidence>
<dbReference type="AlphaFoldDB" id="A0A919SDU2"/>
<dbReference type="SUPFAM" id="SSF55073">
    <property type="entry name" value="Nucleotide cyclase"/>
    <property type="match status" value="1"/>
</dbReference>
<evidence type="ECO:0000313" key="7">
    <source>
        <dbReference type="Proteomes" id="UP000681340"/>
    </source>
</evidence>
<dbReference type="Pfam" id="PF00563">
    <property type="entry name" value="EAL"/>
    <property type="match status" value="1"/>
</dbReference>
<comment type="caution">
    <text evidence="6">The sequence shown here is derived from an EMBL/GenBank/DDBJ whole genome shotgun (WGS) entry which is preliminary data.</text>
</comment>
<dbReference type="EMBL" id="BOQL01000032">
    <property type="protein sequence ID" value="GIM70815.1"/>
    <property type="molecule type" value="Genomic_DNA"/>
</dbReference>
<dbReference type="GO" id="GO:0003677">
    <property type="term" value="F:DNA binding"/>
    <property type="evidence" value="ECO:0007669"/>
    <property type="project" value="UniProtKB-KW"/>
</dbReference>
<dbReference type="PANTHER" id="PTHR44757">
    <property type="entry name" value="DIGUANYLATE CYCLASE DGCP"/>
    <property type="match status" value="1"/>
</dbReference>
<dbReference type="Pfam" id="PF00990">
    <property type="entry name" value="GGDEF"/>
    <property type="match status" value="1"/>
</dbReference>
<dbReference type="FunFam" id="3.30.70.270:FF:000001">
    <property type="entry name" value="Diguanylate cyclase domain protein"/>
    <property type="match status" value="1"/>
</dbReference>
<dbReference type="InterPro" id="IPR001633">
    <property type="entry name" value="EAL_dom"/>
</dbReference>
<evidence type="ECO:0000259" key="5">
    <source>
        <dbReference type="PROSITE" id="PS50887"/>
    </source>
</evidence>
<evidence type="ECO:0000256" key="1">
    <source>
        <dbReference type="ARBA" id="ARBA00023015"/>
    </source>
</evidence>
<protein>
    <recommendedName>
        <fullName evidence="8">Diguanylate cyclase (GGDEF)-like protein</fullName>
    </recommendedName>
</protein>
<sequence>MLSEADTFNVGVLSTAFGGPYFGELMAGIATELASAGGRMIAIQTVDAGTVEQDFPEPPPFPHHVAWDFVGGFVVILNSVGADYLRAARDSGRPVVVISDVPPGFDCPVVLPDNFAGTRAATQHLIDHGHTRIGYVGFPGNSDVHERIHAYRKTMADNGLAPDPGLLFVVDDMQEASGERAARMMLERGMPATAVLTGNDRNAIGLTRALTNAGLQLPNDLAVIGFDDNEAGARMTPSLTSVRQPLEDIGALAVRLLIQMRGGEKVPSGKHAMPTSLTVRESCGCAGLLRIASKAFEAADVACLDSTSSLPALLATWHAGSRYLNYAIDFGGPAAAIDDALRFALEGGRLVGPVLRRSLVPLAEMLQDGEGLAEIAGLIRRHAWQLQAGAGLDQDLGVTRRMEGCLQEIFLLLAQAQIVQLSLHAQSMMSSLGTQYSVSLQLLRSQEKDPCSLDWLQATDVRAGCLGLWPEREPAPGKRTALTVVGQFDRENGGTGGPNELVPLTAFPPAGLVSLADVTTDHMVYIAHLKVGPGDWGMLAVVGPIQAYAPEGRETMNQWAALLSVALAHQALLKTMREQEEHLRRAALYDELTGLPNRAQFRTRLTAAIARANRRSDYKYAVLMLDLDGFKIVNDSLGHHAGDGLLQQVAARLTTTLRSTDTAARFGGDEFAILLEDIADDNNPVVVAERLQRDVSQPHRLGDTEVVVSVSIGIAVGTAEYGDTEAIMRDADIAMYHAKTHGKRSHATFNPAMHNAATDRLTIESGLRRALHNRELVLFYQPIVDLRTLTLSGAEALIRWRHPTRGLVPPNEFLGVAEESGLSLSIGTWVLEESCRQLRRWGLHHGDARPFMMSVNVSNRQFWQSTLIDDVDDNLRAFGLSPDRLAVEITEGVIMDDAKLASSVLSGLRTLGVQVHIDDFGTGYSSLEALQDLAIDAFKIDRSFISRIATSPRGKELVRTIVTMGLNLNLDVIAEGIETDEELGFVRRLGCPYGQGYLFSRAVPAEEFAKLLEPGVVLADAIDRPDKQAPS</sequence>
<dbReference type="PROSITE" id="PS50883">
    <property type="entry name" value="EAL"/>
    <property type="match status" value="1"/>
</dbReference>
<dbReference type="Gene3D" id="3.20.20.450">
    <property type="entry name" value="EAL domain"/>
    <property type="match status" value="1"/>
</dbReference>
<evidence type="ECO:0000313" key="6">
    <source>
        <dbReference type="EMBL" id="GIM70815.1"/>
    </source>
</evidence>
<dbReference type="InterPro" id="IPR046335">
    <property type="entry name" value="LacI/GalR-like_sensor"/>
</dbReference>
<dbReference type="SMART" id="SM00052">
    <property type="entry name" value="EAL"/>
    <property type="match status" value="1"/>
</dbReference>
<accession>A0A919SDU2</accession>
<organism evidence="6 7">
    <name type="scientific">Actinoplanes auranticolor</name>
    <dbReference type="NCBI Taxonomy" id="47988"/>
    <lineage>
        <taxon>Bacteria</taxon>
        <taxon>Bacillati</taxon>
        <taxon>Actinomycetota</taxon>
        <taxon>Actinomycetes</taxon>
        <taxon>Micromonosporales</taxon>
        <taxon>Micromonosporaceae</taxon>
        <taxon>Actinoplanes</taxon>
    </lineage>
</organism>
<dbReference type="Proteomes" id="UP000681340">
    <property type="component" value="Unassembled WGS sequence"/>
</dbReference>
<dbReference type="InterPro" id="IPR000160">
    <property type="entry name" value="GGDEF_dom"/>
</dbReference>
<dbReference type="Gene3D" id="3.40.50.2300">
    <property type="match status" value="2"/>
</dbReference>
<dbReference type="NCBIfam" id="TIGR00254">
    <property type="entry name" value="GGDEF"/>
    <property type="match status" value="1"/>
</dbReference>
<evidence type="ECO:0000256" key="3">
    <source>
        <dbReference type="ARBA" id="ARBA00023163"/>
    </source>
</evidence>
<dbReference type="SMART" id="SM00267">
    <property type="entry name" value="GGDEF"/>
    <property type="match status" value="1"/>
</dbReference>
<dbReference type="SUPFAM" id="SSF141868">
    <property type="entry name" value="EAL domain-like"/>
    <property type="match status" value="1"/>
</dbReference>